<name>A0AAW0MGW2_9GOBI</name>
<feature type="non-terminal residue" evidence="1">
    <location>
        <position position="72"/>
    </location>
</feature>
<dbReference type="EMBL" id="JBBPFD010000687">
    <property type="protein sequence ID" value="KAK7877531.1"/>
    <property type="molecule type" value="Genomic_DNA"/>
</dbReference>
<evidence type="ECO:0000313" key="2">
    <source>
        <dbReference type="Proteomes" id="UP001460270"/>
    </source>
</evidence>
<sequence length="72" mass="7996">MVWCFGCGGVKVANTNRLSKLVRKVGSVLGVELTVGEVAERRILKKLLSIRNNTAHPLHQTLLSYQSSFSKR</sequence>
<gene>
    <name evidence="1" type="ORF">WMY93_031748</name>
</gene>
<evidence type="ECO:0000313" key="1">
    <source>
        <dbReference type="EMBL" id="KAK7877531.1"/>
    </source>
</evidence>
<dbReference type="Proteomes" id="UP001460270">
    <property type="component" value="Unassembled WGS sequence"/>
</dbReference>
<proteinExistence type="predicted"/>
<reference evidence="2" key="1">
    <citation type="submission" date="2024-04" db="EMBL/GenBank/DDBJ databases">
        <title>Salinicola lusitanus LLJ914,a marine bacterium isolated from the Okinawa Trough.</title>
        <authorList>
            <person name="Li J."/>
        </authorList>
    </citation>
    <scope>NUCLEOTIDE SEQUENCE [LARGE SCALE GENOMIC DNA]</scope>
</reference>
<accession>A0AAW0MGW2</accession>
<protein>
    <submittedName>
        <fullName evidence="1">Uncharacterized protein</fullName>
    </submittedName>
</protein>
<dbReference type="AlphaFoldDB" id="A0AAW0MGW2"/>
<keyword evidence="2" id="KW-1185">Reference proteome</keyword>
<organism evidence="1 2">
    <name type="scientific">Mugilogobius chulae</name>
    <name type="common">yellowstripe goby</name>
    <dbReference type="NCBI Taxonomy" id="88201"/>
    <lineage>
        <taxon>Eukaryota</taxon>
        <taxon>Metazoa</taxon>
        <taxon>Chordata</taxon>
        <taxon>Craniata</taxon>
        <taxon>Vertebrata</taxon>
        <taxon>Euteleostomi</taxon>
        <taxon>Actinopterygii</taxon>
        <taxon>Neopterygii</taxon>
        <taxon>Teleostei</taxon>
        <taxon>Neoteleostei</taxon>
        <taxon>Acanthomorphata</taxon>
        <taxon>Gobiaria</taxon>
        <taxon>Gobiiformes</taxon>
        <taxon>Gobioidei</taxon>
        <taxon>Gobiidae</taxon>
        <taxon>Gobionellinae</taxon>
        <taxon>Mugilogobius</taxon>
    </lineage>
</organism>
<comment type="caution">
    <text evidence="1">The sequence shown here is derived from an EMBL/GenBank/DDBJ whole genome shotgun (WGS) entry which is preliminary data.</text>
</comment>